<feature type="region of interest" description="Disordered" evidence="1">
    <location>
        <begin position="257"/>
        <end position="276"/>
    </location>
</feature>
<feature type="region of interest" description="Disordered" evidence="1">
    <location>
        <begin position="42"/>
        <end position="140"/>
    </location>
</feature>
<evidence type="ECO:0000313" key="2">
    <source>
        <dbReference type="EMBL" id="SCF20421.1"/>
    </source>
</evidence>
<dbReference type="AlphaFoldDB" id="A0A1C4YJ98"/>
<dbReference type="STRING" id="121616.GA0070216_106237"/>
<proteinExistence type="predicted"/>
<feature type="compositionally biased region" description="Basic residues" evidence="1">
    <location>
        <begin position="189"/>
        <end position="204"/>
    </location>
</feature>
<dbReference type="Proteomes" id="UP000198797">
    <property type="component" value="Unassembled WGS sequence"/>
</dbReference>
<feature type="compositionally biased region" description="Pro residues" evidence="1">
    <location>
        <begin position="73"/>
        <end position="88"/>
    </location>
</feature>
<protein>
    <submittedName>
        <fullName evidence="2">Uncharacterized protein</fullName>
    </submittedName>
</protein>
<evidence type="ECO:0000313" key="3">
    <source>
        <dbReference type="Proteomes" id="UP000198797"/>
    </source>
</evidence>
<organism evidence="2 3">
    <name type="scientific">Micromonospora matsumotoense</name>
    <dbReference type="NCBI Taxonomy" id="121616"/>
    <lineage>
        <taxon>Bacteria</taxon>
        <taxon>Bacillati</taxon>
        <taxon>Actinomycetota</taxon>
        <taxon>Actinomycetes</taxon>
        <taxon>Micromonosporales</taxon>
        <taxon>Micromonosporaceae</taxon>
        <taxon>Micromonospora</taxon>
    </lineage>
</organism>
<feature type="compositionally biased region" description="Low complexity" evidence="1">
    <location>
        <begin position="218"/>
        <end position="228"/>
    </location>
</feature>
<keyword evidence="3" id="KW-1185">Reference proteome</keyword>
<sequence>MKKHDRPVPTAPRHRRDWSRWGRYCTCGLRWPCPDRLAGVPLGNRHRPGCRRTAPTCGTAHRRLLGGRGGPGHPGPGPPGERPPPVTPPTEDTRRGLPATAVPPPPDDTRRERPATAVTPPTDSARRGRPAAVRTDGSGRHVAARPAWRCRACAAPWPCQPAELSLRREYAHDPAGAGHLPLPAHARRDHRCAAGRHRHGRPGRLFHPLPRLDPPRPAATQPATRPALQATTRPTALPAIRVVALIRARRRGLIDTTGPMCGCPRRSDTPTSAPLS</sequence>
<feature type="region of interest" description="Disordered" evidence="1">
    <location>
        <begin position="189"/>
        <end position="228"/>
    </location>
</feature>
<name>A0A1C4YJ98_9ACTN</name>
<evidence type="ECO:0000256" key="1">
    <source>
        <dbReference type="SAM" id="MobiDB-lite"/>
    </source>
</evidence>
<gene>
    <name evidence="2" type="ORF">GA0070216_106237</name>
</gene>
<accession>A0A1C4YJ98</accession>
<reference evidence="3" key="1">
    <citation type="submission" date="2016-06" db="EMBL/GenBank/DDBJ databases">
        <authorList>
            <person name="Varghese N."/>
            <person name="Submissions Spin"/>
        </authorList>
    </citation>
    <scope>NUCLEOTIDE SEQUENCE [LARGE SCALE GENOMIC DNA]</scope>
    <source>
        <strain evidence="3">DSM 44100</strain>
    </source>
</reference>
<dbReference type="EMBL" id="FMCU01000006">
    <property type="protein sequence ID" value="SCF20421.1"/>
    <property type="molecule type" value="Genomic_DNA"/>
</dbReference>